<dbReference type="EMBL" id="CM037152">
    <property type="protein sequence ID" value="KAH7833616.1"/>
    <property type="molecule type" value="Genomic_DNA"/>
</dbReference>
<reference evidence="1 2" key="1">
    <citation type="journal article" date="2021" name="Hortic Res">
        <title>High-quality reference genome and annotation aids understanding of berry development for evergreen blueberry (Vaccinium darrowii).</title>
        <authorList>
            <person name="Yu J."/>
            <person name="Hulse-Kemp A.M."/>
            <person name="Babiker E."/>
            <person name="Staton M."/>
        </authorList>
    </citation>
    <scope>NUCLEOTIDE SEQUENCE [LARGE SCALE GENOMIC DNA]</scope>
    <source>
        <strain evidence="2">cv. NJ 8807/NJ 8810</strain>
        <tissue evidence="1">Young leaf</tissue>
    </source>
</reference>
<dbReference type="Proteomes" id="UP000828048">
    <property type="component" value="Chromosome 2"/>
</dbReference>
<protein>
    <submittedName>
        <fullName evidence="1">Uncharacterized protein</fullName>
    </submittedName>
</protein>
<name>A0ACB7WYX0_9ERIC</name>
<comment type="caution">
    <text evidence="1">The sequence shown here is derived from an EMBL/GenBank/DDBJ whole genome shotgun (WGS) entry which is preliminary data.</text>
</comment>
<organism evidence="1 2">
    <name type="scientific">Vaccinium darrowii</name>
    <dbReference type="NCBI Taxonomy" id="229202"/>
    <lineage>
        <taxon>Eukaryota</taxon>
        <taxon>Viridiplantae</taxon>
        <taxon>Streptophyta</taxon>
        <taxon>Embryophyta</taxon>
        <taxon>Tracheophyta</taxon>
        <taxon>Spermatophyta</taxon>
        <taxon>Magnoliopsida</taxon>
        <taxon>eudicotyledons</taxon>
        <taxon>Gunneridae</taxon>
        <taxon>Pentapetalae</taxon>
        <taxon>asterids</taxon>
        <taxon>Ericales</taxon>
        <taxon>Ericaceae</taxon>
        <taxon>Vaccinioideae</taxon>
        <taxon>Vaccinieae</taxon>
        <taxon>Vaccinium</taxon>
    </lineage>
</organism>
<evidence type="ECO:0000313" key="1">
    <source>
        <dbReference type="EMBL" id="KAH7833616.1"/>
    </source>
</evidence>
<proteinExistence type="predicted"/>
<keyword evidence="2" id="KW-1185">Reference proteome</keyword>
<evidence type="ECO:0000313" key="2">
    <source>
        <dbReference type="Proteomes" id="UP000828048"/>
    </source>
</evidence>
<sequence>MSDSPVYSSAPADGSAPSEPVSQSAPINVDDHPNENNQNNAGSERVTETNSGEAKLRSPFWAHYNRVQINGEWKACCKYCPAKISGKTENGTPHLQQHYNRRHKKKDNMRQQVLTNNFTNRDRPVQLTTYSFDHATARKELASAIIMHEYPLSIVEHVGFRRYSTALQPLFKVPCRNTIKSEIFKIYEYERGKTMSLVVHNASRLAITMDMWTSSNQKKGFMAVTAHFIDDAWTLQSRILRYF</sequence>
<gene>
    <name evidence="1" type="ORF">Vadar_008111</name>
</gene>
<accession>A0ACB7WYX0</accession>